<evidence type="ECO:0000256" key="1">
    <source>
        <dbReference type="PROSITE-ProRule" id="PRU00339"/>
    </source>
</evidence>
<feature type="domain" description="HTH cro/C1-type" evidence="3">
    <location>
        <begin position="7"/>
        <end position="61"/>
    </location>
</feature>
<dbReference type="InterPro" id="IPR003593">
    <property type="entry name" value="AAA+_ATPase"/>
</dbReference>
<keyword evidence="4" id="KW-0067">ATP-binding</keyword>
<dbReference type="InterPro" id="IPR027417">
    <property type="entry name" value="P-loop_NTPase"/>
</dbReference>
<evidence type="ECO:0000313" key="5">
    <source>
        <dbReference type="Proteomes" id="UP001596222"/>
    </source>
</evidence>
<dbReference type="PANTHER" id="PTHR47691">
    <property type="entry name" value="REGULATOR-RELATED"/>
    <property type="match status" value="1"/>
</dbReference>
<keyword evidence="1" id="KW-0802">TPR repeat</keyword>
<reference evidence="5" key="1">
    <citation type="journal article" date="2019" name="Int. J. Syst. Evol. Microbiol.">
        <title>The Global Catalogue of Microorganisms (GCM) 10K type strain sequencing project: providing services to taxonomists for standard genome sequencing and annotation.</title>
        <authorList>
            <consortium name="The Broad Institute Genomics Platform"/>
            <consortium name="The Broad Institute Genome Sequencing Center for Infectious Disease"/>
            <person name="Wu L."/>
            <person name="Ma J."/>
        </authorList>
    </citation>
    <scope>NUCLEOTIDE SEQUENCE [LARGE SCALE GENOMIC DNA]</scope>
    <source>
        <strain evidence="5">CGMCC 4.1641</strain>
    </source>
</reference>
<dbReference type="EMBL" id="JBHSKJ010000011">
    <property type="protein sequence ID" value="MFC5147051.1"/>
    <property type="molecule type" value="Genomic_DNA"/>
</dbReference>
<protein>
    <submittedName>
        <fullName evidence="4">ATP-binding protein</fullName>
    </submittedName>
</protein>
<dbReference type="RefSeq" id="WP_382044290.1">
    <property type="nucleotide sequence ID" value="NZ_JBHSKJ010000011.1"/>
</dbReference>
<evidence type="ECO:0000256" key="2">
    <source>
        <dbReference type="SAM" id="MobiDB-lite"/>
    </source>
</evidence>
<dbReference type="SUPFAM" id="SSF48452">
    <property type="entry name" value="TPR-like"/>
    <property type="match status" value="1"/>
</dbReference>
<dbReference type="SMART" id="SM00382">
    <property type="entry name" value="AAA"/>
    <property type="match status" value="1"/>
</dbReference>
<dbReference type="Pfam" id="PF13560">
    <property type="entry name" value="HTH_31"/>
    <property type="match status" value="1"/>
</dbReference>
<keyword evidence="4" id="KW-0547">Nucleotide-binding</keyword>
<organism evidence="4 5">
    <name type="scientific">Streptomyces aureoversilis</name>
    <dbReference type="NCBI Taxonomy" id="67277"/>
    <lineage>
        <taxon>Bacteria</taxon>
        <taxon>Bacillati</taxon>
        <taxon>Actinomycetota</taxon>
        <taxon>Actinomycetes</taxon>
        <taxon>Kitasatosporales</taxon>
        <taxon>Streptomycetaceae</taxon>
        <taxon>Streptomyces</taxon>
    </lineage>
</organism>
<sequence>MLIGERIRALRVEHGWSLAQLSQLVHYSKSYLSRVENGTRAPSLELARLCDQVMGTDGELARLAMAGPQTWEHREPAAPAAGNRRRPVPAQLPAAGEMWGRHRELAGVEAILAQQHGPAVIAVDGMGGVGKTTFAISLARRLSPHYPDGALFADLQAHGPAGAPVMPGDVATGLLRTLGTAPEDLAVGPAEQTALLRSALAERRVVVILDDAASAAQVAPLLPGAGSSLVLVTSRRRLMGLSVRHGALRLSLEPLATDEAVLLLRRAIGHRTLPTVRSGSVEAASSTGSGSADSALTAIARHCAYLPLALKITAERLAEQGLAFAASLAEELGRASSRLDVLAIPGEAETAVRSAFAWSYRMLPAEQARAFRLLALHPGVVAGVGAVAALLGESTAVASRMLAELHATHLVTEVAPGRYRMHDLLREYALERAEAEESAAALGTSTERVLAWYLHTAEAAADQLLGQGRHRVPIGPPPKGCEPLRFASTAEALQWCESERVNLLACSRAAGAAGGAMAWQLPYALWGFFFLRYHHHDQLNTGLIARRAATDDGGPLAEACAEVVLASARAGLREHAAADGHYRRAVDRFAAAGDHMGEASVLLGYVMSCLRQGRAAEAAGHVDRALELFTAAGNTWGTALALSGLGEACLAQGRPDAALEPLARANELHCAHGSLWLQASTWTLTGTAYRDLGEHARAEECYRQALALHGRTGMRAGTAQALHQLGVCLSNQGKTQQARRAWLRAWAFYEALGDPRGQDVRTCLAGLAPCRVAGGGSRRLSNPPGGQTTRLHGFRSRQD</sequence>
<keyword evidence="5" id="KW-1185">Reference proteome</keyword>
<dbReference type="Gene3D" id="1.10.260.40">
    <property type="entry name" value="lambda repressor-like DNA-binding domains"/>
    <property type="match status" value="1"/>
</dbReference>
<dbReference type="GO" id="GO:0005524">
    <property type="term" value="F:ATP binding"/>
    <property type="evidence" value="ECO:0007669"/>
    <property type="project" value="UniProtKB-KW"/>
</dbReference>
<dbReference type="SMART" id="SM00028">
    <property type="entry name" value="TPR"/>
    <property type="match status" value="3"/>
</dbReference>
<dbReference type="PROSITE" id="PS50943">
    <property type="entry name" value="HTH_CROC1"/>
    <property type="match status" value="1"/>
</dbReference>
<dbReference type="InterPro" id="IPR002182">
    <property type="entry name" value="NB-ARC"/>
</dbReference>
<dbReference type="Gene3D" id="3.40.50.300">
    <property type="entry name" value="P-loop containing nucleotide triphosphate hydrolases"/>
    <property type="match status" value="1"/>
</dbReference>
<gene>
    <name evidence="4" type="ORF">ACFPP6_20470</name>
</gene>
<dbReference type="Gene3D" id="1.25.40.10">
    <property type="entry name" value="Tetratricopeptide repeat domain"/>
    <property type="match status" value="1"/>
</dbReference>
<dbReference type="InterPro" id="IPR010982">
    <property type="entry name" value="Lambda_DNA-bd_dom_sf"/>
</dbReference>
<dbReference type="SMART" id="SM00530">
    <property type="entry name" value="HTH_XRE"/>
    <property type="match status" value="1"/>
</dbReference>
<dbReference type="InterPro" id="IPR001387">
    <property type="entry name" value="Cro/C1-type_HTH"/>
</dbReference>
<dbReference type="SUPFAM" id="SSF47413">
    <property type="entry name" value="lambda repressor-like DNA-binding domains"/>
    <property type="match status" value="1"/>
</dbReference>
<name>A0ABW0A323_9ACTN</name>
<dbReference type="InterPro" id="IPR019734">
    <property type="entry name" value="TPR_rpt"/>
</dbReference>
<accession>A0ABW0A323</accession>
<dbReference type="InterPro" id="IPR011990">
    <property type="entry name" value="TPR-like_helical_dom_sf"/>
</dbReference>
<dbReference type="PROSITE" id="PS50005">
    <property type="entry name" value="TPR"/>
    <property type="match status" value="1"/>
</dbReference>
<feature type="region of interest" description="Disordered" evidence="2">
    <location>
        <begin position="775"/>
        <end position="799"/>
    </location>
</feature>
<dbReference type="Proteomes" id="UP001596222">
    <property type="component" value="Unassembled WGS sequence"/>
</dbReference>
<proteinExistence type="predicted"/>
<feature type="repeat" description="TPR" evidence="1">
    <location>
        <begin position="679"/>
        <end position="712"/>
    </location>
</feature>
<dbReference type="Pfam" id="PF00931">
    <property type="entry name" value="NB-ARC"/>
    <property type="match status" value="1"/>
</dbReference>
<dbReference type="PANTHER" id="PTHR47691:SF3">
    <property type="entry name" value="HTH-TYPE TRANSCRIPTIONAL REGULATOR RV0890C-RELATED"/>
    <property type="match status" value="1"/>
</dbReference>
<evidence type="ECO:0000313" key="4">
    <source>
        <dbReference type="EMBL" id="MFC5147051.1"/>
    </source>
</evidence>
<dbReference type="CDD" id="cd00093">
    <property type="entry name" value="HTH_XRE"/>
    <property type="match status" value="1"/>
</dbReference>
<dbReference type="PRINTS" id="PR00364">
    <property type="entry name" value="DISEASERSIST"/>
</dbReference>
<evidence type="ECO:0000259" key="3">
    <source>
        <dbReference type="PROSITE" id="PS50943"/>
    </source>
</evidence>
<dbReference type="SUPFAM" id="SSF52540">
    <property type="entry name" value="P-loop containing nucleoside triphosphate hydrolases"/>
    <property type="match status" value="1"/>
</dbReference>
<dbReference type="Pfam" id="PF13424">
    <property type="entry name" value="TPR_12"/>
    <property type="match status" value="2"/>
</dbReference>
<comment type="caution">
    <text evidence="4">The sequence shown here is derived from an EMBL/GenBank/DDBJ whole genome shotgun (WGS) entry which is preliminary data.</text>
</comment>